<comment type="caution">
    <text evidence="2">The sequence shown here is derived from an EMBL/GenBank/DDBJ whole genome shotgun (WGS) entry which is preliminary data.</text>
</comment>
<evidence type="ECO:0000256" key="1">
    <source>
        <dbReference type="SAM" id="MobiDB-lite"/>
    </source>
</evidence>
<evidence type="ECO:0000313" key="2">
    <source>
        <dbReference type="EMBL" id="KAK1304389.1"/>
    </source>
</evidence>
<reference evidence="2" key="2">
    <citation type="submission" date="2023-06" db="EMBL/GenBank/DDBJ databases">
        <authorList>
            <person name="Ma L."/>
            <person name="Liu K.-W."/>
            <person name="Li Z."/>
            <person name="Hsiao Y.-Y."/>
            <person name="Qi Y."/>
            <person name="Fu T."/>
            <person name="Tang G."/>
            <person name="Zhang D."/>
            <person name="Sun W.-H."/>
            <person name="Liu D.-K."/>
            <person name="Li Y."/>
            <person name="Chen G.-Z."/>
            <person name="Liu X.-D."/>
            <person name="Liao X.-Y."/>
            <person name="Jiang Y.-T."/>
            <person name="Yu X."/>
            <person name="Hao Y."/>
            <person name="Huang J."/>
            <person name="Zhao X.-W."/>
            <person name="Ke S."/>
            <person name="Chen Y.-Y."/>
            <person name="Wu W.-L."/>
            <person name="Hsu J.-L."/>
            <person name="Lin Y.-F."/>
            <person name="Huang M.-D."/>
            <person name="Li C.-Y."/>
            <person name="Huang L."/>
            <person name="Wang Z.-W."/>
            <person name="Zhao X."/>
            <person name="Zhong W.-Y."/>
            <person name="Peng D.-H."/>
            <person name="Ahmad S."/>
            <person name="Lan S."/>
            <person name="Zhang J.-S."/>
            <person name="Tsai W.-C."/>
            <person name="Van De Peer Y."/>
            <person name="Liu Z.-J."/>
        </authorList>
    </citation>
    <scope>NUCLEOTIDE SEQUENCE</scope>
    <source>
        <strain evidence="2">CP</strain>
        <tissue evidence="2">Leaves</tissue>
    </source>
</reference>
<reference evidence="2" key="1">
    <citation type="journal article" date="2023" name="Nat. Commun.">
        <title>Diploid and tetraploid genomes of Acorus and the evolution of monocots.</title>
        <authorList>
            <person name="Ma L."/>
            <person name="Liu K.W."/>
            <person name="Li Z."/>
            <person name="Hsiao Y.Y."/>
            <person name="Qi Y."/>
            <person name="Fu T."/>
            <person name="Tang G.D."/>
            <person name="Zhang D."/>
            <person name="Sun W.H."/>
            <person name="Liu D.K."/>
            <person name="Li Y."/>
            <person name="Chen G.Z."/>
            <person name="Liu X.D."/>
            <person name="Liao X.Y."/>
            <person name="Jiang Y.T."/>
            <person name="Yu X."/>
            <person name="Hao Y."/>
            <person name="Huang J."/>
            <person name="Zhao X.W."/>
            <person name="Ke S."/>
            <person name="Chen Y.Y."/>
            <person name="Wu W.L."/>
            <person name="Hsu J.L."/>
            <person name="Lin Y.F."/>
            <person name="Huang M.D."/>
            <person name="Li C.Y."/>
            <person name="Huang L."/>
            <person name="Wang Z.W."/>
            <person name="Zhao X."/>
            <person name="Zhong W.Y."/>
            <person name="Peng D.H."/>
            <person name="Ahmad S."/>
            <person name="Lan S."/>
            <person name="Zhang J.S."/>
            <person name="Tsai W.C."/>
            <person name="Van de Peer Y."/>
            <person name="Liu Z.J."/>
        </authorList>
    </citation>
    <scope>NUCLEOTIDE SEQUENCE</scope>
    <source>
        <strain evidence="2">CP</strain>
    </source>
</reference>
<feature type="region of interest" description="Disordered" evidence="1">
    <location>
        <begin position="1"/>
        <end position="20"/>
    </location>
</feature>
<dbReference type="AlphaFoldDB" id="A0AAV9DU34"/>
<dbReference type="Proteomes" id="UP001180020">
    <property type="component" value="Unassembled WGS sequence"/>
</dbReference>
<proteinExistence type="predicted"/>
<name>A0AAV9DU34_ACOCL</name>
<protein>
    <submittedName>
        <fullName evidence="2">Uncharacterized protein</fullName>
    </submittedName>
</protein>
<organism evidence="2 3">
    <name type="scientific">Acorus calamus</name>
    <name type="common">Sweet flag</name>
    <dbReference type="NCBI Taxonomy" id="4465"/>
    <lineage>
        <taxon>Eukaryota</taxon>
        <taxon>Viridiplantae</taxon>
        <taxon>Streptophyta</taxon>
        <taxon>Embryophyta</taxon>
        <taxon>Tracheophyta</taxon>
        <taxon>Spermatophyta</taxon>
        <taxon>Magnoliopsida</taxon>
        <taxon>Liliopsida</taxon>
        <taxon>Acoraceae</taxon>
        <taxon>Acorus</taxon>
    </lineage>
</organism>
<evidence type="ECO:0000313" key="3">
    <source>
        <dbReference type="Proteomes" id="UP001180020"/>
    </source>
</evidence>
<accession>A0AAV9DU34</accession>
<gene>
    <name evidence="2" type="ORF">QJS10_CPB11g01077</name>
</gene>
<dbReference type="EMBL" id="JAUJYO010000011">
    <property type="protein sequence ID" value="KAK1304389.1"/>
    <property type="molecule type" value="Genomic_DNA"/>
</dbReference>
<keyword evidence="3" id="KW-1185">Reference proteome</keyword>
<sequence>MASTSNKGRIGEDEQEEKNPLVISVVPEVGGSSGPVASPGRVVGVVGTRRRWRGVN</sequence>